<reference evidence="2" key="1">
    <citation type="submission" date="2021-04" db="EMBL/GenBank/DDBJ databases">
        <authorList>
            <consortium name="Wellcome Sanger Institute Data Sharing"/>
        </authorList>
    </citation>
    <scope>NUCLEOTIDE SEQUENCE [LARGE SCALE GENOMIC DNA]</scope>
</reference>
<feature type="chain" id="PRO_5025541871" description="Immunoglobulin V-set domain-containing protein" evidence="1">
    <location>
        <begin position="24"/>
        <end position="175"/>
    </location>
</feature>
<proteinExistence type="predicted"/>
<keyword evidence="1" id="KW-0732">Signal</keyword>
<sequence length="175" mass="19470">CRLSLLVSLFILYIFKTYFCCSAHSIQQGAAGDADDHSLDSAHALWRGSMLISDAPLLRSFDPARRNDNTFQSFLHAEHGQITAPLVLVQNRSSGQPEGRLSVSPDWTGDLSLTVKDAQLEDGGNYVCYTVDGNREKTRGRITSLPLNRSHEHTLPTSHLLYITAPPLKDRNDYN</sequence>
<dbReference type="Gene3D" id="2.60.40.10">
    <property type="entry name" value="Immunoglobulins"/>
    <property type="match status" value="1"/>
</dbReference>
<accession>A0A671VGM5</accession>
<dbReference type="InParanoid" id="A0A671VGM5"/>
<feature type="signal peptide" evidence="1">
    <location>
        <begin position="1"/>
        <end position="23"/>
    </location>
</feature>
<dbReference type="InterPro" id="IPR036179">
    <property type="entry name" value="Ig-like_dom_sf"/>
</dbReference>
<evidence type="ECO:0000313" key="3">
    <source>
        <dbReference type="Proteomes" id="UP000472265"/>
    </source>
</evidence>
<dbReference type="Ensembl" id="ENSSAUT00010026345.1">
    <property type="protein sequence ID" value="ENSSAUP00010024942.1"/>
    <property type="gene ID" value="ENSSAUG00010010917.1"/>
</dbReference>
<dbReference type="Proteomes" id="UP000472265">
    <property type="component" value="Chromosome 10"/>
</dbReference>
<reference evidence="2" key="3">
    <citation type="submission" date="2025-09" db="UniProtKB">
        <authorList>
            <consortium name="Ensembl"/>
        </authorList>
    </citation>
    <scope>IDENTIFICATION</scope>
</reference>
<organism evidence="2 3">
    <name type="scientific">Sparus aurata</name>
    <name type="common">Gilthead sea bream</name>
    <dbReference type="NCBI Taxonomy" id="8175"/>
    <lineage>
        <taxon>Eukaryota</taxon>
        <taxon>Metazoa</taxon>
        <taxon>Chordata</taxon>
        <taxon>Craniata</taxon>
        <taxon>Vertebrata</taxon>
        <taxon>Euteleostomi</taxon>
        <taxon>Actinopterygii</taxon>
        <taxon>Neopterygii</taxon>
        <taxon>Teleostei</taxon>
        <taxon>Neoteleostei</taxon>
        <taxon>Acanthomorphata</taxon>
        <taxon>Eupercaria</taxon>
        <taxon>Spariformes</taxon>
        <taxon>Sparidae</taxon>
        <taxon>Sparus</taxon>
    </lineage>
</organism>
<protein>
    <recommendedName>
        <fullName evidence="4">Immunoglobulin V-set domain-containing protein</fullName>
    </recommendedName>
</protein>
<evidence type="ECO:0000313" key="2">
    <source>
        <dbReference type="Ensembl" id="ENSSAUP00010024942.1"/>
    </source>
</evidence>
<evidence type="ECO:0008006" key="4">
    <source>
        <dbReference type="Google" id="ProtNLM"/>
    </source>
</evidence>
<dbReference type="AlphaFoldDB" id="A0A671VGM5"/>
<name>A0A671VGM5_SPAAU</name>
<keyword evidence="3" id="KW-1185">Reference proteome</keyword>
<dbReference type="InterPro" id="IPR013783">
    <property type="entry name" value="Ig-like_fold"/>
</dbReference>
<evidence type="ECO:0000256" key="1">
    <source>
        <dbReference type="SAM" id="SignalP"/>
    </source>
</evidence>
<reference evidence="2" key="2">
    <citation type="submission" date="2025-08" db="UniProtKB">
        <authorList>
            <consortium name="Ensembl"/>
        </authorList>
    </citation>
    <scope>IDENTIFICATION</scope>
</reference>
<dbReference type="SUPFAM" id="SSF48726">
    <property type="entry name" value="Immunoglobulin"/>
    <property type="match status" value="1"/>
</dbReference>